<feature type="domain" description="OmpR/PhoB-type" evidence="11">
    <location>
        <begin position="123"/>
        <end position="216"/>
    </location>
</feature>
<evidence type="ECO:0000256" key="2">
    <source>
        <dbReference type="ARBA" id="ARBA00022553"/>
    </source>
</evidence>
<keyword evidence="4" id="KW-0805">Transcription regulation</keyword>
<dbReference type="InterPro" id="IPR011006">
    <property type="entry name" value="CheY-like_superfamily"/>
</dbReference>
<proteinExistence type="predicted"/>
<dbReference type="Pfam" id="PF00072">
    <property type="entry name" value="Response_reg"/>
    <property type="match status" value="1"/>
</dbReference>
<evidence type="ECO:0000256" key="6">
    <source>
        <dbReference type="ARBA" id="ARBA00023163"/>
    </source>
</evidence>
<dbReference type="SMART" id="SM00862">
    <property type="entry name" value="Trans_reg_C"/>
    <property type="match status" value="1"/>
</dbReference>
<keyword evidence="3" id="KW-0902">Two-component regulatory system</keyword>
<comment type="function">
    <text evidence="7">May play the central regulatory role in sporulation. It may be an element of the effector pathway responsible for the activation of sporulation genes in response to nutritional stress. Spo0A may act in concert with spo0H (a sigma factor) to control the expression of some genes that are critical to the sporulation process.</text>
</comment>
<dbReference type="Proteomes" id="UP000095384">
    <property type="component" value="Unassembled WGS sequence"/>
</dbReference>
<feature type="DNA-binding region" description="OmpR/PhoB-type" evidence="9">
    <location>
        <begin position="123"/>
        <end position="216"/>
    </location>
</feature>
<feature type="domain" description="Response regulatory" evidence="10">
    <location>
        <begin position="3"/>
        <end position="116"/>
    </location>
</feature>
<dbReference type="Gene3D" id="3.40.50.2300">
    <property type="match status" value="1"/>
</dbReference>
<keyword evidence="6" id="KW-0804">Transcription</keyword>
<evidence type="ECO:0000259" key="10">
    <source>
        <dbReference type="PROSITE" id="PS50110"/>
    </source>
</evidence>
<dbReference type="PANTHER" id="PTHR48111">
    <property type="entry name" value="REGULATOR OF RPOS"/>
    <property type="match status" value="1"/>
</dbReference>
<name>A0A174ETR0_9FIRM</name>
<dbReference type="SUPFAM" id="SSF52172">
    <property type="entry name" value="CheY-like"/>
    <property type="match status" value="1"/>
</dbReference>
<keyword evidence="5 9" id="KW-0238">DNA-binding</keyword>
<dbReference type="PANTHER" id="PTHR48111:SF40">
    <property type="entry name" value="PHOSPHATE REGULON TRANSCRIPTIONAL REGULATORY PROTEIN PHOB"/>
    <property type="match status" value="1"/>
</dbReference>
<feature type="modified residue" description="4-aspartylphosphate" evidence="8">
    <location>
        <position position="53"/>
    </location>
</feature>
<dbReference type="PROSITE" id="PS51755">
    <property type="entry name" value="OMPR_PHOB"/>
    <property type="match status" value="1"/>
</dbReference>
<dbReference type="GO" id="GO:0000156">
    <property type="term" value="F:phosphorelay response regulator activity"/>
    <property type="evidence" value="ECO:0007669"/>
    <property type="project" value="TreeGrafter"/>
</dbReference>
<evidence type="ECO:0000256" key="4">
    <source>
        <dbReference type="ARBA" id="ARBA00023015"/>
    </source>
</evidence>
<gene>
    <name evidence="12" type="primary">srrA_5</name>
    <name evidence="12" type="ORF">ERS852417_02239</name>
</gene>
<dbReference type="SUPFAM" id="SSF46894">
    <property type="entry name" value="C-terminal effector domain of the bipartite response regulators"/>
    <property type="match status" value="1"/>
</dbReference>
<dbReference type="PROSITE" id="PS50110">
    <property type="entry name" value="RESPONSE_REGULATORY"/>
    <property type="match status" value="1"/>
</dbReference>
<dbReference type="Gene3D" id="6.10.250.690">
    <property type="match status" value="1"/>
</dbReference>
<dbReference type="InterPro" id="IPR039420">
    <property type="entry name" value="WalR-like"/>
</dbReference>
<evidence type="ECO:0000256" key="8">
    <source>
        <dbReference type="PROSITE-ProRule" id="PRU00169"/>
    </source>
</evidence>
<dbReference type="InterPro" id="IPR001789">
    <property type="entry name" value="Sig_transdc_resp-reg_receiver"/>
</dbReference>
<evidence type="ECO:0000256" key="9">
    <source>
        <dbReference type="PROSITE-ProRule" id="PRU01091"/>
    </source>
</evidence>
<evidence type="ECO:0000259" key="11">
    <source>
        <dbReference type="PROSITE" id="PS51755"/>
    </source>
</evidence>
<dbReference type="InterPro" id="IPR016032">
    <property type="entry name" value="Sig_transdc_resp-reg_C-effctor"/>
</dbReference>
<reference evidence="12 13" key="1">
    <citation type="submission" date="2015-09" db="EMBL/GenBank/DDBJ databases">
        <authorList>
            <consortium name="Pathogen Informatics"/>
        </authorList>
    </citation>
    <scope>NUCLEOTIDE SEQUENCE [LARGE SCALE GENOMIC DNA]</scope>
    <source>
        <strain evidence="12 13">2789STDY5608860</strain>
    </source>
</reference>
<dbReference type="EMBL" id="CYYW01000016">
    <property type="protein sequence ID" value="CUO40911.1"/>
    <property type="molecule type" value="Genomic_DNA"/>
</dbReference>
<dbReference type="RefSeq" id="WP_081021226.1">
    <property type="nucleotide sequence ID" value="NZ_CYYW01000016.1"/>
</dbReference>
<dbReference type="AlphaFoldDB" id="A0A174ETR0"/>
<dbReference type="SMART" id="SM00448">
    <property type="entry name" value="REC"/>
    <property type="match status" value="1"/>
</dbReference>
<evidence type="ECO:0000313" key="12">
    <source>
        <dbReference type="EMBL" id="CUO40911.1"/>
    </source>
</evidence>
<evidence type="ECO:0000256" key="1">
    <source>
        <dbReference type="ARBA" id="ARBA00018672"/>
    </source>
</evidence>
<sequence>MSKILVAEDETAINKMICMNLNITGYETVSMQDGQEVLDYLATGASADLAIVDIMMPRVDGFGLLEPLNKADISVIYLTARGDLESKVKGLSGGAEDYMVKPFEMLELLLRIEKILKRTGKSDDIIELDDITIDMKKHIVFKKKEQISLTPMEYDLLCTLAKNRNIALEREKLLNAIWGIDFEGETRTVDVHVAALRKKTGLRIVAVPKIGYRLEVGE</sequence>
<evidence type="ECO:0000256" key="3">
    <source>
        <dbReference type="ARBA" id="ARBA00023012"/>
    </source>
</evidence>
<evidence type="ECO:0000256" key="5">
    <source>
        <dbReference type="ARBA" id="ARBA00023125"/>
    </source>
</evidence>
<dbReference type="InterPro" id="IPR036388">
    <property type="entry name" value="WH-like_DNA-bd_sf"/>
</dbReference>
<dbReference type="Gene3D" id="1.10.10.10">
    <property type="entry name" value="Winged helix-like DNA-binding domain superfamily/Winged helix DNA-binding domain"/>
    <property type="match status" value="1"/>
</dbReference>
<dbReference type="GO" id="GO:0032993">
    <property type="term" value="C:protein-DNA complex"/>
    <property type="evidence" value="ECO:0007669"/>
    <property type="project" value="TreeGrafter"/>
</dbReference>
<dbReference type="Pfam" id="PF00486">
    <property type="entry name" value="Trans_reg_C"/>
    <property type="match status" value="1"/>
</dbReference>
<evidence type="ECO:0000256" key="7">
    <source>
        <dbReference type="ARBA" id="ARBA00024867"/>
    </source>
</evidence>
<keyword evidence="2 8" id="KW-0597">Phosphoprotein</keyword>
<accession>A0A174ETR0</accession>
<organism evidence="12 13">
    <name type="scientific">Agathobacter rectalis</name>
    <dbReference type="NCBI Taxonomy" id="39491"/>
    <lineage>
        <taxon>Bacteria</taxon>
        <taxon>Bacillati</taxon>
        <taxon>Bacillota</taxon>
        <taxon>Clostridia</taxon>
        <taxon>Lachnospirales</taxon>
        <taxon>Lachnospiraceae</taxon>
        <taxon>Agathobacter</taxon>
    </lineage>
</organism>
<dbReference type="GO" id="GO:0000976">
    <property type="term" value="F:transcription cis-regulatory region binding"/>
    <property type="evidence" value="ECO:0007669"/>
    <property type="project" value="TreeGrafter"/>
</dbReference>
<protein>
    <recommendedName>
        <fullName evidence="1">Stage 0 sporulation protein A homolog</fullName>
    </recommendedName>
</protein>
<dbReference type="InterPro" id="IPR001867">
    <property type="entry name" value="OmpR/PhoB-type_DNA-bd"/>
</dbReference>
<dbReference type="GO" id="GO:0006355">
    <property type="term" value="P:regulation of DNA-templated transcription"/>
    <property type="evidence" value="ECO:0007669"/>
    <property type="project" value="InterPro"/>
</dbReference>
<dbReference type="GO" id="GO:0005829">
    <property type="term" value="C:cytosol"/>
    <property type="evidence" value="ECO:0007669"/>
    <property type="project" value="TreeGrafter"/>
</dbReference>
<evidence type="ECO:0000313" key="13">
    <source>
        <dbReference type="Proteomes" id="UP000095384"/>
    </source>
</evidence>
<dbReference type="CDD" id="cd00383">
    <property type="entry name" value="trans_reg_C"/>
    <property type="match status" value="1"/>
</dbReference>